<dbReference type="Pfam" id="PF13966">
    <property type="entry name" value="zf-RVT"/>
    <property type="match status" value="1"/>
</dbReference>
<dbReference type="PANTHER" id="PTHR33116:SF78">
    <property type="entry name" value="OS12G0587133 PROTEIN"/>
    <property type="match status" value="1"/>
</dbReference>
<dbReference type="Proteomes" id="UP000813463">
    <property type="component" value="Chromosome 4"/>
</dbReference>
<evidence type="ECO:0000313" key="3">
    <source>
        <dbReference type="RefSeq" id="XP_056697937.1"/>
    </source>
</evidence>
<proteinExistence type="predicted"/>
<sequence length="397" mass="45391">MGNDINQFQGIKITRGRPQVSHLFFANDALLFFKATEESCRQVNNIIGRFCAISGQDLNLQKSHFKVSPNTPLEMRQRFKHILQMELVSALSTHLGVPIDLTGPKHSNFQFIVDKIAIKINSWSYIPLAQSQKIILINSVLIAMASHVLSCMEVPALIVSKIDAMVAKFFWANKGNKGMHWVNKGTIYLPKGLGGLGIRGMGSLKKALLMKQASRLFNNPQHAGGNLWTWKVIHFILRSGLGWDHAKIKDSFEFEDSRRIVAMELPLSTEDDFIYWRYHKSGKFTVKSAYAMLISEDLTLSYNTPPSDFYKNLWSLKIPPKWKLFIWKLLHNGIATKVRLHLRGIQMEVVCDFCANGEEDIQHIFRFETIVQQVWRDELLAIHSEINETTSFKSSEK</sequence>
<protein>
    <recommendedName>
        <fullName evidence="1">Reverse transcriptase zinc-binding domain-containing protein</fullName>
    </recommendedName>
</protein>
<feature type="domain" description="Reverse transcriptase zinc-binding" evidence="1">
    <location>
        <begin position="284"/>
        <end position="375"/>
    </location>
</feature>
<dbReference type="PANTHER" id="PTHR33116">
    <property type="entry name" value="REVERSE TRANSCRIPTASE ZINC-BINDING DOMAIN-CONTAINING PROTEIN-RELATED-RELATED"/>
    <property type="match status" value="1"/>
</dbReference>
<evidence type="ECO:0000259" key="1">
    <source>
        <dbReference type="Pfam" id="PF13966"/>
    </source>
</evidence>
<organism evidence="2 3">
    <name type="scientific">Spinacia oleracea</name>
    <name type="common">Spinach</name>
    <dbReference type="NCBI Taxonomy" id="3562"/>
    <lineage>
        <taxon>Eukaryota</taxon>
        <taxon>Viridiplantae</taxon>
        <taxon>Streptophyta</taxon>
        <taxon>Embryophyta</taxon>
        <taxon>Tracheophyta</taxon>
        <taxon>Spermatophyta</taxon>
        <taxon>Magnoliopsida</taxon>
        <taxon>eudicotyledons</taxon>
        <taxon>Gunneridae</taxon>
        <taxon>Pentapetalae</taxon>
        <taxon>Caryophyllales</taxon>
        <taxon>Chenopodiaceae</taxon>
        <taxon>Chenopodioideae</taxon>
        <taxon>Anserineae</taxon>
        <taxon>Spinacia</taxon>
    </lineage>
</organism>
<reference evidence="2" key="1">
    <citation type="journal article" date="2021" name="Nat. Commun.">
        <title>Genomic analyses provide insights into spinach domestication and the genetic basis of agronomic traits.</title>
        <authorList>
            <person name="Cai X."/>
            <person name="Sun X."/>
            <person name="Xu C."/>
            <person name="Sun H."/>
            <person name="Wang X."/>
            <person name="Ge C."/>
            <person name="Zhang Z."/>
            <person name="Wang Q."/>
            <person name="Fei Z."/>
            <person name="Jiao C."/>
            <person name="Wang Q."/>
        </authorList>
    </citation>
    <scope>NUCLEOTIDE SEQUENCE [LARGE SCALE GENOMIC DNA]</scope>
    <source>
        <strain evidence="2">cv. Varoflay</strain>
    </source>
</reference>
<name>A0ABM3RQP3_SPIOL</name>
<reference evidence="3" key="2">
    <citation type="submission" date="2025-08" db="UniProtKB">
        <authorList>
            <consortium name="RefSeq"/>
        </authorList>
    </citation>
    <scope>IDENTIFICATION</scope>
    <source>
        <tissue evidence="3">Leaf</tissue>
    </source>
</reference>
<dbReference type="GeneID" id="130471694"/>
<evidence type="ECO:0000313" key="2">
    <source>
        <dbReference type="Proteomes" id="UP000813463"/>
    </source>
</evidence>
<gene>
    <name evidence="3" type="primary">LOC130471694</name>
</gene>
<dbReference type="InterPro" id="IPR026960">
    <property type="entry name" value="RVT-Znf"/>
</dbReference>
<dbReference type="RefSeq" id="XP_056697937.1">
    <property type="nucleotide sequence ID" value="XM_056841959.1"/>
</dbReference>
<keyword evidence="2" id="KW-1185">Reference proteome</keyword>
<accession>A0ABM3RQP3</accession>